<dbReference type="KEGG" id="mme:Marme_2116"/>
<dbReference type="PANTHER" id="PTHR38436">
    <property type="entry name" value="POLYKETIDE CYCLASE SNOAL-LIKE DOMAIN"/>
    <property type="match status" value="1"/>
</dbReference>
<dbReference type="Proteomes" id="UP000001062">
    <property type="component" value="Chromosome"/>
</dbReference>
<protein>
    <recommendedName>
        <fullName evidence="2">SnoaL-like domain-containing protein</fullName>
    </recommendedName>
</protein>
<evidence type="ECO:0000256" key="1">
    <source>
        <dbReference type="SAM" id="Phobius"/>
    </source>
</evidence>
<keyword evidence="1" id="KW-0812">Transmembrane</keyword>
<proteinExistence type="predicted"/>
<dbReference type="RefSeq" id="WP_013661265.1">
    <property type="nucleotide sequence ID" value="NC_015276.1"/>
</dbReference>
<dbReference type="InterPro" id="IPR032710">
    <property type="entry name" value="NTF2-like_dom_sf"/>
</dbReference>
<feature type="transmembrane region" description="Helical" evidence="1">
    <location>
        <begin position="27"/>
        <end position="46"/>
    </location>
</feature>
<organism evidence="3 4">
    <name type="scientific">Marinomonas mediterranea (strain ATCC 700492 / JCM 21426 / NBRC 103028 / MMB-1)</name>
    <dbReference type="NCBI Taxonomy" id="717774"/>
    <lineage>
        <taxon>Bacteria</taxon>
        <taxon>Pseudomonadati</taxon>
        <taxon>Pseudomonadota</taxon>
        <taxon>Gammaproteobacteria</taxon>
        <taxon>Oceanospirillales</taxon>
        <taxon>Oceanospirillaceae</taxon>
        <taxon>Marinomonas</taxon>
    </lineage>
</organism>
<dbReference type="HOGENOM" id="CLU_123830_0_1_6"/>
<dbReference type="eggNOG" id="COG3631">
    <property type="taxonomic scope" value="Bacteria"/>
</dbReference>
<dbReference type="EMBL" id="CP002583">
    <property type="protein sequence ID" value="ADZ91360.1"/>
    <property type="molecule type" value="Genomic_DNA"/>
</dbReference>
<feature type="domain" description="SnoaL-like" evidence="2">
    <location>
        <begin position="68"/>
        <end position="172"/>
    </location>
</feature>
<name>F2K418_MARM1</name>
<evidence type="ECO:0000313" key="3">
    <source>
        <dbReference type="EMBL" id="ADZ91360.1"/>
    </source>
</evidence>
<dbReference type="AlphaFoldDB" id="F2K418"/>
<dbReference type="GO" id="GO:0030638">
    <property type="term" value="P:polyketide metabolic process"/>
    <property type="evidence" value="ECO:0007669"/>
    <property type="project" value="InterPro"/>
</dbReference>
<dbReference type="Gene3D" id="3.10.450.50">
    <property type="match status" value="1"/>
</dbReference>
<keyword evidence="1" id="KW-1133">Transmembrane helix</keyword>
<accession>F2K418</accession>
<evidence type="ECO:0000259" key="2">
    <source>
        <dbReference type="Pfam" id="PF12680"/>
    </source>
</evidence>
<gene>
    <name evidence="3" type="ordered locus">Marme_2116</name>
</gene>
<dbReference type="InterPro" id="IPR037401">
    <property type="entry name" value="SnoaL-like"/>
</dbReference>
<sequence length="188" mass="20385" precursor="true">MSSKTNKTDQTINTSAVQNRVIKYRGVLSVVLLTAGLAGGYVPAMAQTSSTTTSTQEYTMNNIDIAKTYIKAVQLGNQATLGSIISPDVVWHQPGDNQFSGIHRGMAAVGPMLGKMMEVSKGTFAITRADHYMANGDWVAITVEFAGEANDIKLKQPGVDLIRIEGGKIVEVWLYSRNQAQEDAFWGQ</sequence>
<evidence type="ECO:0000313" key="4">
    <source>
        <dbReference type="Proteomes" id="UP000001062"/>
    </source>
</evidence>
<keyword evidence="1" id="KW-0472">Membrane</keyword>
<reference evidence="3 4" key="1">
    <citation type="journal article" date="2012" name="Stand. Genomic Sci.">
        <title>Complete genome sequence of the melanogenic marine bacterium Marinomonas mediterranea type strain (MMB-1(T)).</title>
        <authorList>
            <person name="Lucas-Elio P."/>
            <person name="Goodwin L."/>
            <person name="Woyke T."/>
            <person name="Pitluck S."/>
            <person name="Nolan M."/>
            <person name="Kyrpides N.C."/>
            <person name="Detter J.C."/>
            <person name="Copeland A."/>
            <person name="Teshima H."/>
            <person name="Bruce D."/>
            <person name="Detter C."/>
            <person name="Tapia R."/>
            <person name="Han S."/>
            <person name="Land M.L."/>
            <person name="Ivanova N."/>
            <person name="Mikhailova N."/>
            <person name="Johnston A.W."/>
            <person name="Sanchez-Amat A."/>
        </authorList>
    </citation>
    <scope>NUCLEOTIDE SEQUENCE [LARGE SCALE GENOMIC DNA]</scope>
    <source>
        <strain evidence="4">ATCC 700492 / JCM 21426 / NBRC 103028 / MMB-1</strain>
    </source>
</reference>
<dbReference type="PANTHER" id="PTHR38436:SF1">
    <property type="entry name" value="ESTER CYCLASE"/>
    <property type="match status" value="1"/>
</dbReference>
<dbReference type="SUPFAM" id="SSF54427">
    <property type="entry name" value="NTF2-like"/>
    <property type="match status" value="1"/>
</dbReference>
<dbReference type="Pfam" id="PF12680">
    <property type="entry name" value="SnoaL_2"/>
    <property type="match status" value="1"/>
</dbReference>
<dbReference type="InterPro" id="IPR009959">
    <property type="entry name" value="Cyclase_SnoaL-like"/>
</dbReference>
<keyword evidence="4" id="KW-1185">Reference proteome</keyword>
<dbReference type="PATRIC" id="fig|717774.3.peg.2178"/>